<name>A0A813D8P4_POLGL</name>
<feature type="non-terminal residue" evidence="1">
    <location>
        <position position="100"/>
    </location>
</feature>
<gene>
    <name evidence="1" type="ORF">PGLA1383_LOCUS2878</name>
</gene>
<dbReference type="AlphaFoldDB" id="A0A813D8P4"/>
<protein>
    <submittedName>
        <fullName evidence="1">Uncharacterized protein</fullName>
    </submittedName>
</protein>
<evidence type="ECO:0000313" key="1">
    <source>
        <dbReference type="EMBL" id="CAE8583932.1"/>
    </source>
</evidence>
<sequence length="100" mass="10261">PSRPLSPAKGAKFFFIGDEAPMTRQASLKAASQPGASPVVIHGFRARGRGGEEVPVSADLVFVEACLRLYAASGGKSIFVESASPEVGSLGQLPAGFVDS</sequence>
<proteinExistence type="predicted"/>
<feature type="non-terminal residue" evidence="1">
    <location>
        <position position="1"/>
    </location>
</feature>
<dbReference type="Proteomes" id="UP000654075">
    <property type="component" value="Unassembled WGS sequence"/>
</dbReference>
<comment type="caution">
    <text evidence="1">The sequence shown here is derived from an EMBL/GenBank/DDBJ whole genome shotgun (WGS) entry which is preliminary data.</text>
</comment>
<dbReference type="EMBL" id="CAJNNV010000938">
    <property type="protein sequence ID" value="CAE8583932.1"/>
    <property type="molecule type" value="Genomic_DNA"/>
</dbReference>
<keyword evidence="2" id="KW-1185">Reference proteome</keyword>
<accession>A0A813D8P4</accession>
<organism evidence="1 2">
    <name type="scientific">Polarella glacialis</name>
    <name type="common">Dinoflagellate</name>
    <dbReference type="NCBI Taxonomy" id="89957"/>
    <lineage>
        <taxon>Eukaryota</taxon>
        <taxon>Sar</taxon>
        <taxon>Alveolata</taxon>
        <taxon>Dinophyceae</taxon>
        <taxon>Suessiales</taxon>
        <taxon>Suessiaceae</taxon>
        <taxon>Polarella</taxon>
    </lineage>
</organism>
<evidence type="ECO:0000313" key="2">
    <source>
        <dbReference type="Proteomes" id="UP000654075"/>
    </source>
</evidence>
<reference evidence="1" key="1">
    <citation type="submission" date="2021-02" db="EMBL/GenBank/DDBJ databases">
        <authorList>
            <person name="Dougan E. K."/>
            <person name="Rhodes N."/>
            <person name="Thang M."/>
            <person name="Chan C."/>
        </authorList>
    </citation>
    <scope>NUCLEOTIDE SEQUENCE</scope>
</reference>